<evidence type="ECO:0000313" key="1">
    <source>
        <dbReference type="EMBL" id="TVU06884.1"/>
    </source>
</evidence>
<proteinExistence type="predicted"/>
<dbReference type="Proteomes" id="UP000324897">
    <property type="component" value="Unassembled WGS sequence"/>
</dbReference>
<gene>
    <name evidence="1" type="ORF">EJB05_46920</name>
</gene>
<accession>A0A5J9T6J3</accession>
<comment type="caution">
    <text evidence="1">The sequence shown here is derived from an EMBL/GenBank/DDBJ whole genome shotgun (WGS) entry which is preliminary data.</text>
</comment>
<dbReference type="EMBL" id="RWGY01000045">
    <property type="protein sequence ID" value="TVU06884.1"/>
    <property type="molecule type" value="Genomic_DNA"/>
</dbReference>
<organism evidence="1 2">
    <name type="scientific">Eragrostis curvula</name>
    <name type="common">weeping love grass</name>
    <dbReference type="NCBI Taxonomy" id="38414"/>
    <lineage>
        <taxon>Eukaryota</taxon>
        <taxon>Viridiplantae</taxon>
        <taxon>Streptophyta</taxon>
        <taxon>Embryophyta</taxon>
        <taxon>Tracheophyta</taxon>
        <taxon>Spermatophyta</taxon>
        <taxon>Magnoliopsida</taxon>
        <taxon>Liliopsida</taxon>
        <taxon>Poales</taxon>
        <taxon>Poaceae</taxon>
        <taxon>PACMAD clade</taxon>
        <taxon>Chloridoideae</taxon>
        <taxon>Eragrostideae</taxon>
        <taxon>Eragrostidinae</taxon>
        <taxon>Eragrostis</taxon>
    </lineage>
</organism>
<dbReference type="AlphaFoldDB" id="A0A5J9T6J3"/>
<evidence type="ECO:0000313" key="2">
    <source>
        <dbReference type="Proteomes" id="UP000324897"/>
    </source>
</evidence>
<dbReference type="Gramene" id="TVU06884">
    <property type="protein sequence ID" value="TVU06884"/>
    <property type="gene ID" value="EJB05_46920"/>
</dbReference>
<protein>
    <submittedName>
        <fullName evidence="1">Uncharacterized protein</fullName>
    </submittedName>
</protein>
<reference evidence="1 2" key="1">
    <citation type="journal article" date="2019" name="Sci. Rep.">
        <title>A high-quality genome of Eragrostis curvula grass provides insights into Poaceae evolution and supports new strategies to enhance forage quality.</title>
        <authorList>
            <person name="Carballo J."/>
            <person name="Santos B.A.C.M."/>
            <person name="Zappacosta D."/>
            <person name="Garbus I."/>
            <person name="Selva J.P."/>
            <person name="Gallo C.A."/>
            <person name="Diaz A."/>
            <person name="Albertini E."/>
            <person name="Caccamo M."/>
            <person name="Echenique V."/>
        </authorList>
    </citation>
    <scope>NUCLEOTIDE SEQUENCE [LARGE SCALE GENOMIC DNA]</scope>
    <source>
        <strain evidence="2">cv. Victoria</strain>
        <tissue evidence="1">Leaf</tissue>
    </source>
</reference>
<keyword evidence="2" id="KW-1185">Reference proteome</keyword>
<name>A0A5J9T6J3_9POAL</name>
<sequence length="94" mass="10468">MASPRSDLPGLVHFQTWTDLQVLDGEVQRDAVSLASRDNQAACPVSARERHPVHPPHRSDAAAALHVRYLHEWQRASKPHICAGRVTTARSLCR</sequence>